<dbReference type="GO" id="GO:0060090">
    <property type="term" value="F:molecular adaptor activity"/>
    <property type="evidence" value="ECO:0007669"/>
    <property type="project" value="TreeGrafter"/>
</dbReference>
<dbReference type="Ensembl" id="ENSCPRT00005017827.1">
    <property type="protein sequence ID" value="ENSCPRP00005015183.1"/>
    <property type="gene ID" value="ENSCPRG00005010659.1"/>
</dbReference>
<organism evidence="1 2">
    <name type="scientific">Crocodylus porosus</name>
    <name type="common">Saltwater crocodile</name>
    <name type="synonym">Estuarine crocodile</name>
    <dbReference type="NCBI Taxonomy" id="8502"/>
    <lineage>
        <taxon>Eukaryota</taxon>
        <taxon>Metazoa</taxon>
        <taxon>Chordata</taxon>
        <taxon>Craniata</taxon>
        <taxon>Vertebrata</taxon>
        <taxon>Euteleostomi</taxon>
        <taxon>Archelosauria</taxon>
        <taxon>Archosauria</taxon>
        <taxon>Crocodylia</taxon>
        <taxon>Longirostres</taxon>
        <taxon>Crocodylidae</taxon>
        <taxon>Crocodylus</taxon>
    </lineage>
</organism>
<dbReference type="PANTHER" id="PTHR28586:SF1">
    <property type="entry name" value="PROTEIN PAXX"/>
    <property type="match status" value="1"/>
</dbReference>
<dbReference type="GO" id="GO:0070419">
    <property type="term" value="C:nonhomologous end joining complex"/>
    <property type="evidence" value="ECO:0007669"/>
    <property type="project" value="TreeGrafter"/>
</dbReference>
<accession>A0A7M4FXW8</accession>
<sequence>PRRAAGMEPPAGPFFRARHGAQRYVCYCGAEPGPCVTSVSCLCREAFEHRTAALTVHNGRATLELKEDAWSLTFDLFKLPSSEARIRLQALMFGLVGYVSSLEKRLEGTGHVCMCKPVLGAGEGGSAVLSRAAKSELPFNSEHDLLSGPERGSLIAAP</sequence>
<dbReference type="PANTHER" id="PTHR28586">
    <property type="entry name" value="PROTEIN PAXX"/>
    <property type="match status" value="1"/>
</dbReference>
<evidence type="ECO:0000313" key="2">
    <source>
        <dbReference type="Proteomes" id="UP000594220"/>
    </source>
</evidence>
<protein>
    <submittedName>
        <fullName evidence="1">Uncharacterized protein</fullName>
    </submittedName>
</protein>
<dbReference type="GO" id="GO:0005634">
    <property type="term" value="C:nucleus"/>
    <property type="evidence" value="ECO:0007669"/>
    <property type="project" value="TreeGrafter"/>
</dbReference>
<reference evidence="1" key="2">
    <citation type="submission" date="2025-09" db="UniProtKB">
        <authorList>
            <consortium name="Ensembl"/>
        </authorList>
    </citation>
    <scope>IDENTIFICATION</scope>
</reference>
<evidence type="ECO:0000313" key="1">
    <source>
        <dbReference type="Ensembl" id="ENSCPRP00005015183.1"/>
    </source>
</evidence>
<reference evidence="1" key="1">
    <citation type="submission" date="2025-08" db="UniProtKB">
        <authorList>
            <consortium name="Ensembl"/>
        </authorList>
    </citation>
    <scope>IDENTIFICATION</scope>
</reference>
<dbReference type="Pfam" id="PF15384">
    <property type="entry name" value="PAXX"/>
    <property type="match status" value="1"/>
</dbReference>
<dbReference type="GO" id="GO:0006303">
    <property type="term" value="P:double-strand break repair via nonhomologous end joining"/>
    <property type="evidence" value="ECO:0007669"/>
    <property type="project" value="InterPro"/>
</dbReference>
<dbReference type="GeneTree" id="ENSGT01070000255756"/>
<dbReference type="Proteomes" id="UP000594220">
    <property type="component" value="Unplaced"/>
</dbReference>
<name>A0A7M4FXW8_CROPO</name>
<keyword evidence="2" id="KW-1185">Reference proteome</keyword>
<proteinExistence type="predicted"/>
<dbReference type="InterPro" id="IPR027873">
    <property type="entry name" value="PAXX"/>
</dbReference>
<dbReference type="GO" id="GO:0035861">
    <property type="term" value="C:site of double-strand break"/>
    <property type="evidence" value="ECO:0007669"/>
    <property type="project" value="TreeGrafter"/>
</dbReference>
<dbReference type="AlphaFoldDB" id="A0A7M4FXW8"/>